<keyword evidence="4" id="KW-1185">Reference proteome</keyword>
<dbReference type="Proteomes" id="UP001321477">
    <property type="component" value="Chromosome"/>
</dbReference>
<dbReference type="InterPro" id="IPR004360">
    <property type="entry name" value="Glyas_Fos-R_dOase_dom"/>
</dbReference>
<accession>A0ABN6YIV6</accession>
<dbReference type="PANTHER" id="PTHR33990">
    <property type="entry name" value="PROTEIN YJDN-RELATED"/>
    <property type="match status" value="1"/>
</dbReference>
<feature type="region of interest" description="Disordered" evidence="1">
    <location>
        <begin position="72"/>
        <end position="130"/>
    </location>
</feature>
<dbReference type="Gene3D" id="3.10.180.10">
    <property type="entry name" value="2,3-Dihydroxybiphenyl 1,2-Dioxygenase, domain 1"/>
    <property type="match status" value="1"/>
</dbReference>
<dbReference type="PANTHER" id="PTHR33990:SF1">
    <property type="entry name" value="PROTEIN YJDN"/>
    <property type="match status" value="1"/>
</dbReference>
<name>A0ABN6YIV6_9MICO</name>
<sequence length="130" mass="13966">MAVLLNPYLSFRDQAKEAMEFYRSVFGGEVTTSVFGDYGMGGADEAAKIMHARLDADGLVLMAADTPNEAPYEQGNAFSVSLSGGAGDEQRLRSNWEGSRPARRSSSRSRRRRGATCSASSSTSSASRGW</sequence>
<feature type="compositionally biased region" description="Low complexity" evidence="1">
    <location>
        <begin position="115"/>
        <end position="130"/>
    </location>
</feature>
<organism evidence="3 4">
    <name type="scientific">Agromyces marinus</name>
    <dbReference type="NCBI Taxonomy" id="1389020"/>
    <lineage>
        <taxon>Bacteria</taxon>
        <taxon>Bacillati</taxon>
        <taxon>Actinomycetota</taxon>
        <taxon>Actinomycetes</taxon>
        <taxon>Micrococcales</taxon>
        <taxon>Microbacteriaceae</taxon>
        <taxon>Agromyces</taxon>
    </lineage>
</organism>
<dbReference type="SUPFAM" id="SSF54593">
    <property type="entry name" value="Glyoxalase/Bleomycin resistance protein/Dihydroxybiphenyl dioxygenase"/>
    <property type="match status" value="1"/>
</dbReference>
<dbReference type="EMBL" id="AP027734">
    <property type="protein sequence ID" value="BDZ55373.1"/>
    <property type="molecule type" value="Genomic_DNA"/>
</dbReference>
<feature type="domain" description="Glyoxalase/fosfomycin resistance/dioxygenase" evidence="2">
    <location>
        <begin position="6"/>
        <end position="76"/>
    </location>
</feature>
<gene>
    <name evidence="3" type="ORF">GCM10025870_24460</name>
</gene>
<feature type="compositionally biased region" description="Basic residues" evidence="1">
    <location>
        <begin position="101"/>
        <end position="114"/>
    </location>
</feature>
<evidence type="ECO:0000313" key="4">
    <source>
        <dbReference type="Proteomes" id="UP001321477"/>
    </source>
</evidence>
<evidence type="ECO:0000256" key="1">
    <source>
        <dbReference type="SAM" id="MobiDB-lite"/>
    </source>
</evidence>
<evidence type="ECO:0000259" key="2">
    <source>
        <dbReference type="Pfam" id="PF00903"/>
    </source>
</evidence>
<dbReference type="RefSeq" id="WP_350227226.1">
    <property type="nucleotide sequence ID" value="NZ_AP027734.1"/>
</dbReference>
<dbReference type="Pfam" id="PF00903">
    <property type="entry name" value="Glyoxalase"/>
    <property type="match status" value="1"/>
</dbReference>
<reference evidence="4" key="1">
    <citation type="journal article" date="2019" name="Int. J. Syst. Evol. Microbiol.">
        <title>The Global Catalogue of Microorganisms (GCM) 10K type strain sequencing project: providing services to taxonomists for standard genome sequencing and annotation.</title>
        <authorList>
            <consortium name="The Broad Institute Genomics Platform"/>
            <consortium name="The Broad Institute Genome Sequencing Center for Infectious Disease"/>
            <person name="Wu L."/>
            <person name="Ma J."/>
        </authorList>
    </citation>
    <scope>NUCLEOTIDE SEQUENCE [LARGE SCALE GENOMIC DNA]</scope>
    <source>
        <strain evidence="4">NBRC 109019</strain>
    </source>
</reference>
<dbReference type="InterPro" id="IPR029068">
    <property type="entry name" value="Glyas_Bleomycin-R_OHBP_Dase"/>
</dbReference>
<proteinExistence type="predicted"/>
<evidence type="ECO:0000313" key="3">
    <source>
        <dbReference type="EMBL" id="BDZ55373.1"/>
    </source>
</evidence>
<protein>
    <recommendedName>
        <fullName evidence="2">Glyoxalase/fosfomycin resistance/dioxygenase domain-containing protein</fullName>
    </recommendedName>
</protein>